<evidence type="ECO:0000256" key="2">
    <source>
        <dbReference type="ARBA" id="ARBA00023043"/>
    </source>
</evidence>
<accession>A0A1L7XSB5</accession>
<dbReference type="Proteomes" id="UP000184330">
    <property type="component" value="Unassembled WGS sequence"/>
</dbReference>
<dbReference type="PANTHER" id="PTHR24198">
    <property type="entry name" value="ANKYRIN REPEAT AND PROTEIN KINASE DOMAIN-CONTAINING PROTEIN"/>
    <property type="match status" value="1"/>
</dbReference>
<dbReference type="Gene3D" id="1.25.40.20">
    <property type="entry name" value="Ankyrin repeat-containing domain"/>
    <property type="match status" value="1"/>
</dbReference>
<evidence type="ECO:0000256" key="1">
    <source>
        <dbReference type="ARBA" id="ARBA00022737"/>
    </source>
</evidence>
<keyword evidence="5" id="KW-1185">Reference proteome</keyword>
<dbReference type="EMBL" id="FJOG01000048">
    <property type="protein sequence ID" value="CZR67920.1"/>
    <property type="molecule type" value="Genomic_DNA"/>
</dbReference>
<dbReference type="STRING" id="576137.A0A1L7XSB5"/>
<dbReference type="PANTHER" id="PTHR24198:SF165">
    <property type="entry name" value="ANKYRIN REPEAT-CONTAINING PROTEIN-RELATED"/>
    <property type="match status" value="1"/>
</dbReference>
<dbReference type="PROSITE" id="PS50297">
    <property type="entry name" value="ANK_REP_REGION"/>
    <property type="match status" value="2"/>
</dbReference>
<proteinExistence type="predicted"/>
<dbReference type="InterPro" id="IPR036770">
    <property type="entry name" value="Ankyrin_rpt-contain_sf"/>
</dbReference>
<organism evidence="4 5">
    <name type="scientific">Phialocephala subalpina</name>
    <dbReference type="NCBI Taxonomy" id="576137"/>
    <lineage>
        <taxon>Eukaryota</taxon>
        <taxon>Fungi</taxon>
        <taxon>Dikarya</taxon>
        <taxon>Ascomycota</taxon>
        <taxon>Pezizomycotina</taxon>
        <taxon>Leotiomycetes</taxon>
        <taxon>Helotiales</taxon>
        <taxon>Mollisiaceae</taxon>
        <taxon>Phialocephala</taxon>
        <taxon>Phialocephala fortinii species complex</taxon>
    </lineage>
</organism>
<keyword evidence="1" id="KW-0677">Repeat</keyword>
<dbReference type="SMART" id="SM00248">
    <property type="entry name" value="ANK"/>
    <property type="match status" value="4"/>
</dbReference>
<gene>
    <name evidence="4" type="ORF">PAC_17819</name>
</gene>
<dbReference type="PROSITE" id="PS50088">
    <property type="entry name" value="ANK_REPEAT"/>
    <property type="match status" value="2"/>
</dbReference>
<feature type="repeat" description="ANK" evidence="3">
    <location>
        <begin position="45"/>
        <end position="77"/>
    </location>
</feature>
<sequence length="364" mass="41205">MKPKILDSAYPSSPTIILKTECSADLESARILLERKADVDLYNSSGRTALHEAARHDLEDVMAFLIEHRADPNKPTIEVRVRWQALHRDICCDGGNLALHLSMPNGNLAIIHMLIRVGTNLNALLLHEWTFADLALLSQDQEVLEMMLSGGAEFSVPHAPVSVSLLSRDDNKLAARDLLAIMANNRLEPPKELRHAYSYLMSRVRIGDTFLWTTAAVSDLVHRLLDELYDMAEIPRMVSDVRLCSRCRAFQISTSSPYEKGRLLDPFKFRLYKNRQQLDDSAYRGFPLCRLAADALDTHEITLGNRNYSSLDSKRSHHEDEPEDSPALYMMLSYHVEVRRFISVKCGELSNSMELANLNTDIVT</sequence>
<dbReference type="OrthoDB" id="426293at2759"/>
<keyword evidence="2 3" id="KW-0040">ANK repeat</keyword>
<dbReference type="AlphaFoldDB" id="A0A1L7XSB5"/>
<protein>
    <submittedName>
        <fullName evidence="4">Uncharacterized protein</fullName>
    </submittedName>
</protein>
<evidence type="ECO:0000313" key="4">
    <source>
        <dbReference type="EMBL" id="CZR67920.1"/>
    </source>
</evidence>
<feature type="repeat" description="ANK" evidence="3">
    <location>
        <begin position="94"/>
        <end position="123"/>
    </location>
</feature>
<dbReference type="Pfam" id="PF12796">
    <property type="entry name" value="Ank_2"/>
    <property type="match status" value="1"/>
</dbReference>
<name>A0A1L7XSB5_9HELO</name>
<reference evidence="4 5" key="1">
    <citation type="submission" date="2016-03" db="EMBL/GenBank/DDBJ databases">
        <authorList>
            <person name="Ploux O."/>
        </authorList>
    </citation>
    <scope>NUCLEOTIDE SEQUENCE [LARGE SCALE GENOMIC DNA]</scope>
    <source>
        <strain evidence="4 5">UAMH 11012</strain>
    </source>
</reference>
<dbReference type="InterPro" id="IPR002110">
    <property type="entry name" value="Ankyrin_rpt"/>
</dbReference>
<dbReference type="SUPFAM" id="SSF48403">
    <property type="entry name" value="Ankyrin repeat"/>
    <property type="match status" value="1"/>
</dbReference>
<evidence type="ECO:0000313" key="5">
    <source>
        <dbReference type="Proteomes" id="UP000184330"/>
    </source>
</evidence>
<evidence type="ECO:0000256" key="3">
    <source>
        <dbReference type="PROSITE-ProRule" id="PRU00023"/>
    </source>
</evidence>